<accession>B9YCB8</accession>
<evidence type="ECO:0000313" key="2">
    <source>
        <dbReference type="Proteomes" id="UP000005950"/>
    </source>
</evidence>
<dbReference type="HOGENOM" id="CLU_2479086_0_0_9"/>
<dbReference type="AlphaFoldDB" id="B9YCB8"/>
<proteinExistence type="predicted"/>
<sequence>MLPLWIGIIKMIRVNVPAADAVVPADRVVVQDQQARQDRGGRRENVDLKVFPVLLGNAALLVHRGSKAFQARKGLRVRRENGVNKVR</sequence>
<reference evidence="1 2" key="2">
    <citation type="submission" date="2009-02" db="EMBL/GenBank/DDBJ databases">
        <title>Draft genome sequence of Holdemania filiformis DSM 12042.</title>
        <authorList>
            <person name="Sudarsanam P."/>
            <person name="Ley R."/>
            <person name="Guruge J."/>
            <person name="Turnbaugh P.J."/>
            <person name="Mahowald M."/>
            <person name="Liep D."/>
            <person name="Gordon J."/>
        </authorList>
    </citation>
    <scope>NUCLEOTIDE SEQUENCE [LARGE SCALE GENOMIC DNA]</scope>
    <source>
        <strain evidence="1 2">DSM 12042</strain>
    </source>
</reference>
<dbReference type="EMBL" id="ACCF01000219">
    <property type="protein sequence ID" value="EEF66347.1"/>
    <property type="molecule type" value="Genomic_DNA"/>
</dbReference>
<dbReference type="STRING" id="545696.HOLDEFILI_03477"/>
<gene>
    <name evidence="1" type="ORF">HOLDEFILI_03477</name>
</gene>
<reference evidence="1 2" key="1">
    <citation type="submission" date="2008-12" db="EMBL/GenBank/DDBJ databases">
        <authorList>
            <person name="Fulton L."/>
            <person name="Clifton S."/>
            <person name="Fulton B."/>
            <person name="Xu J."/>
            <person name="Minx P."/>
            <person name="Pepin K.H."/>
            <person name="Johnson M."/>
            <person name="Bhonagiri V."/>
            <person name="Nash W.E."/>
            <person name="Mardis E.R."/>
            <person name="Wilson R.K."/>
        </authorList>
    </citation>
    <scope>NUCLEOTIDE SEQUENCE [LARGE SCALE GENOMIC DNA]</scope>
    <source>
        <strain evidence="1 2">DSM 12042</strain>
    </source>
</reference>
<comment type="caution">
    <text evidence="1">The sequence shown here is derived from an EMBL/GenBank/DDBJ whole genome shotgun (WGS) entry which is preliminary data.</text>
</comment>
<name>B9YCB8_9FIRM</name>
<organism evidence="1 2">
    <name type="scientific">Holdemania filiformis DSM 12042</name>
    <dbReference type="NCBI Taxonomy" id="545696"/>
    <lineage>
        <taxon>Bacteria</taxon>
        <taxon>Bacillati</taxon>
        <taxon>Bacillota</taxon>
        <taxon>Erysipelotrichia</taxon>
        <taxon>Erysipelotrichales</taxon>
        <taxon>Erysipelotrichaceae</taxon>
        <taxon>Holdemania</taxon>
    </lineage>
</organism>
<evidence type="ECO:0000313" key="1">
    <source>
        <dbReference type="EMBL" id="EEF66347.1"/>
    </source>
</evidence>
<dbReference type="Proteomes" id="UP000005950">
    <property type="component" value="Unassembled WGS sequence"/>
</dbReference>
<protein>
    <submittedName>
        <fullName evidence="1">Uncharacterized protein</fullName>
    </submittedName>
</protein>